<reference evidence="3 4" key="1">
    <citation type="submission" date="2022-09" db="EMBL/GenBank/DDBJ databases">
        <title>Complete genome sequence of Janibacter terrae strain COS04-44, PCL-degrading bacteria isolated from oil spilled coast.</title>
        <authorList>
            <person name="Park H."/>
            <person name="Kim J.Y."/>
            <person name="An S.H."/>
            <person name="Lee C.M."/>
            <person name="Weon H.-Y."/>
        </authorList>
    </citation>
    <scope>NUCLEOTIDE SEQUENCE [LARGE SCALE GENOMIC DNA]</scope>
    <source>
        <strain evidence="3 4">COS04-44</strain>
    </source>
</reference>
<dbReference type="RefSeq" id="WP_082817237.1">
    <property type="nucleotide sequence ID" value="NZ_CP104874.1"/>
</dbReference>
<evidence type="ECO:0000313" key="4">
    <source>
        <dbReference type="Proteomes" id="UP001381003"/>
    </source>
</evidence>
<accession>A0ABZ2FJ63</accession>
<dbReference type="EMBL" id="CP104874">
    <property type="protein sequence ID" value="WWF06334.1"/>
    <property type="molecule type" value="Genomic_DNA"/>
</dbReference>
<organism evidence="3 4">
    <name type="scientific">Janibacter terrae</name>
    <dbReference type="NCBI Taxonomy" id="103817"/>
    <lineage>
        <taxon>Bacteria</taxon>
        <taxon>Bacillati</taxon>
        <taxon>Actinomycetota</taxon>
        <taxon>Actinomycetes</taxon>
        <taxon>Micrococcales</taxon>
        <taxon>Intrasporangiaceae</taxon>
        <taxon>Janibacter</taxon>
    </lineage>
</organism>
<gene>
    <name evidence="3" type="ORF">N5P18_05545</name>
</gene>
<evidence type="ECO:0000256" key="2">
    <source>
        <dbReference type="RuleBase" id="RU362080"/>
    </source>
</evidence>
<keyword evidence="4" id="KW-1185">Reference proteome</keyword>
<dbReference type="PANTHER" id="PTHR33713">
    <property type="entry name" value="ANTITOXIN YAFN-RELATED"/>
    <property type="match status" value="1"/>
</dbReference>
<sequence>MSMVPLAEARAHLSRMVDEAVRTHQRVEITRNGRREAVLLSAEDYDILIETLDVLSDAELVRDIGTSLDEARQGEVLSTAEVVEAMRAAGRGRPQTSR</sequence>
<dbReference type="InterPro" id="IPR051405">
    <property type="entry name" value="phD/YefM_antitoxin"/>
</dbReference>
<dbReference type="Gene3D" id="3.40.1620.10">
    <property type="entry name" value="YefM-like domain"/>
    <property type="match status" value="1"/>
</dbReference>
<evidence type="ECO:0000313" key="3">
    <source>
        <dbReference type="EMBL" id="WWF06334.1"/>
    </source>
</evidence>
<evidence type="ECO:0000256" key="1">
    <source>
        <dbReference type="ARBA" id="ARBA00009981"/>
    </source>
</evidence>
<dbReference type="Pfam" id="PF02604">
    <property type="entry name" value="PhdYeFM_antitox"/>
    <property type="match status" value="1"/>
</dbReference>
<dbReference type="PANTHER" id="PTHR33713:SF10">
    <property type="entry name" value="ANTITOXIN YAFN"/>
    <property type="match status" value="1"/>
</dbReference>
<dbReference type="NCBIfam" id="TIGR01552">
    <property type="entry name" value="phd_fam"/>
    <property type="match status" value="1"/>
</dbReference>
<name>A0ABZ2FJ63_9MICO</name>
<dbReference type="Proteomes" id="UP001381003">
    <property type="component" value="Chromosome"/>
</dbReference>
<proteinExistence type="inferred from homology"/>
<dbReference type="InterPro" id="IPR006442">
    <property type="entry name" value="Antitoxin_Phd/YefM"/>
</dbReference>
<dbReference type="InterPro" id="IPR036165">
    <property type="entry name" value="YefM-like_sf"/>
</dbReference>
<comment type="function">
    <text evidence="2">Antitoxin component of a type II toxin-antitoxin (TA) system.</text>
</comment>
<dbReference type="SUPFAM" id="SSF143120">
    <property type="entry name" value="YefM-like"/>
    <property type="match status" value="1"/>
</dbReference>
<protein>
    <recommendedName>
        <fullName evidence="2">Antitoxin</fullName>
    </recommendedName>
</protein>
<comment type="similarity">
    <text evidence="1 2">Belongs to the phD/YefM antitoxin family.</text>
</comment>